<gene>
    <name evidence="1" type="ORF">LOY88_001172</name>
</gene>
<organism evidence="1">
    <name type="scientific">Ophidiomyces ophidiicola</name>
    <dbReference type="NCBI Taxonomy" id="1387563"/>
    <lineage>
        <taxon>Eukaryota</taxon>
        <taxon>Fungi</taxon>
        <taxon>Dikarya</taxon>
        <taxon>Ascomycota</taxon>
        <taxon>Pezizomycotina</taxon>
        <taxon>Eurotiomycetes</taxon>
        <taxon>Eurotiomycetidae</taxon>
        <taxon>Onygenales</taxon>
        <taxon>Onygenaceae</taxon>
        <taxon>Ophidiomyces</taxon>
    </lineage>
</organism>
<protein>
    <submittedName>
        <fullName evidence="1">Uncharacterized protein</fullName>
    </submittedName>
</protein>
<accession>A0ACB8V381</accession>
<comment type="caution">
    <text evidence="1">The sequence shown here is derived from an EMBL/GenBank/DDBJ whole genome shotgun (WGS) entry which is preliminary data.</text>
</comment>
<dbReference type="EMBL" id="JALBCA010000012">
    <property type="protein sequence ID" value="KAI2391348.1"/>
    <property type="molecule type" value="Genomic_DNA"/>
</dbReference>
<proteinExistence type="predicted"/>
<sequence>MTKRRSSKEEPIPEVYQDMLAEADSAASNPQNTHRATKRRKMSLKTAAVREATPKFPSKPIEETSTKPLQTVYDLDATEESDAEEWEDVIPLAVSSADNSLSTDSQHNESLQITLEAPGAKNKQKAVSRRKPVSGLEKKWRLDIHKTHLLCLLSHVQLRNSWCNDDKVQRNLKRILSKHTVQCLNPSEDLPQFSRSTTFADGLKQAADTFHRRFKITASGMRRSYWLENLDETSITLPASTDIVLSKSDFRKQATNLQGSRDLGAQFFCAMLRGANVDARLVCSLQPLPFSGVAKSELPTKNSGQCMVIVDENTKPSNQSDNVGDSNSLSAKLTATQRLRRFGHSRFSPGPSKAPKPKVASGIYSSAICESSFPVFWVEAFNEAMQKWVVVDPLVTNTIAKPSRFEPPASDRYNNMSYVIAFEEDGSARDVTKRYTKFYNSKTSRTRVECTKDGESWWESTMQFFENPFLADRDQLEIGELTAKAAAEGMPRNVQDFKNHPIYALEKHLRRNEVIHPKREIGKAGLSKLSTSSRTRPLESVYRRSDVHIVKSADGWYRQGRCVKSGEQPLKRVPNSKKKINIEIDDDDLEASQEIPLYAAFQTDLYRAPPVVNNCVPKNVYGNIDVYVPSMVPDGAFHLKHDDAARAAKILDIDYADAVTGFHFRGRHGTAILHGIVASLEYHDALLAIIESLEDERVQAEQDRRTAAALLMWRQLLLKLRIAERVQSYAFEDENESSGDTAATESIYSNVKESGCWVLCNDTGQTQALPDKPNETSNLSNISTAQSQIKNPGESSNDTLAIYSHTSVTPNSASQGRYTLVVIPKPNTSGTPAIPGPPSGIYTTPSPPARSASPGGISAGHTHSLCHSVNRLSLPNKSHTDSRRSVSVEEIPGLPDLVHNDSDSEIDDQNSMISHDPEDDDAEPEWLLSD</sequence>
<name>A0ACB8V381_9EURO</name>
<reference evidence="1" key="1">
    <citation type="journal article" date="2022" name="bioRxiv">
        <title>Population genetic analysis of Ophidiomyces ophidiicola, the causative agent of snake fungal disease, indicates recent introductions to the USA.</title>
        <authorList>
            <person name="Ladner J.T."/>
            <person name="Palmer J.M."/>
            <person name="Ettinger C.L."/>
            <person name="Stajich J.E."/>
            <person name="Farrell T.M."/>
            <person name="Glorioso B.M."/>
            <person name="Lawson B."/>
            <person name="Price S.J."/>
            <person name="Stengle A.G."/>
            <person name="Grear D.A."/>
            <person name="Lorch J.M."/>
        </authorList>
    </citation>
    <scope>NUCLEOTIDE SEQUENCE</scope>
    <source>
        <strain evidence="1">NWHC 24266-5</strain>
    </source>
</reference>
<evidence type="ECO:0000313" key="1">
    <source>
        <dbReference type="EMBL" id="KAI2391348.1"/>
    </source>
</evidence>